<feature type="transmembrane region" description="Helical" evidence="9">
    <location>
        <begin position="43"/>
        <end position="63"/>
    </location>
</feature>
<keyword evidence="7 9" id="KW-0472">Membrane</keyword>
<keyword evidence="8" id="KW-0012">Acyltransferase</keyword>
<feature type="transmembrane region" description="Helical" evidence="9">
    <location>
        <begin position="87"/>
        <end position="110"/>
    </location>
</feature>
<reference evidence="11" key="1">
    <citation type="submission" date="2023-01" db="EMBL/GenBank/DDBJ databases">
        <title>Key to firefly adult light organ development and bioluminescence: homeobox transcription factors regulate luciferase expression and transportation to peroxisome.</title>
        <authorList>
            <person name="Fu X."/>
        </authorList>
    </citation>
    <scope>NUCLEOTIDE SEQUENCE [LARGE SCALE GENOMIC DNA]</scope>
</reference>
<evidence type="ECO:0000256" key="4">
    <source>
        <dbReference type="ARBA" id="ARBA00022692"/>
    </source>
</evidence>
<feature type="transmembrane region" description="Helical" evidence="9">
    <location>
        <begin position="473"/>
        <end position="492"/>
    </location>
</feature>
<dbReference type="PANTHER" id="PTHR10408">
    <property type="entry name" value="STEROL O-ACYLTRANSFERASE"/>
    <property type="match status" value="1"/>
</dbReference>
<feature type="transmembrane region" description="Helical" evidence="9">
    <location>
        <begin position="223"/>
        <end position="242"/>
    </location>
</feature>
<evidence type="ECO:0000256" key="8">
    <source>
        <dbReference type="ARBA" id="ARBA00023315"/>
    </source>
</evidence>
<evidence type="ECO:0000256" key="6">
    <source>
        <dbReference type="ARBA" id="ARBA00022989"/>
    </source>
</evidence>
<keyword evidence="6 9" id="KW-1133">Transmembrane helix</keyword>
<dbReference type="AlphaFoldDB" id="A0AAN7NW43"/>
<dbReference type="InterPro" id="IPR014371">
    <property type="entry name" value="Oat_ACAT_DAG_ARE"/>
</dbReference>
<name>A0AAN7NW43_9COLE</name>
<feature type="transmembrane region" description="Helical" evidence="9">
    <location>
        <begin position="122"/>
        <end position="141"/>
    </location>
</feature>
<accession>A0AAN7NW43</accession>
<keyword evidence="11" id="KW-1185">Reference proteome</keyword>
<dbReference type="InterPro" id="IPR004299">
    <property type="entry name" value="MBOAT_fam"/>
</dbReference>
<evidence type="ECO:0000256" key="1">
    <source>
        <dbReference type="ARBA" id="ARBA00004477"/>
    </source>
</evidence>
<comment type="subcellular location">
    <subcellularLocation>
        <location evidence="1">Endoplasmic reticulum membrane</location>
        <topology evidence="1">Multi-pass membrane protein</topology>
    </subcellularLocation>
</comment>
<feature type="transmembrane region" description="Helical" evidence="9">
    <location>
        <begin position="384"/>
        <end position="409"/>
    </location>
</feature>
<evidence type="ECO:0000256" key="9">
    <source>
        <dbReference type="SAM" id="Phobius"/>
    </source>
</evidence>
<dbReference type="GO" id="GO:0005789">
    <property type="term" value="C:endoplasmic reticulum membrane"/>
    <property type="evidence" value="ECO:0007669"/>
    <property type="project" value="UniProtKB-SubCell"/>
</dbReference>
<keyword evidence="3" id="KW-0808">Transferase</keyword>
<feature type="transmembrane region" description="Helical" evidence="9">
    <location>
        <begin position="521"/>
        <end position="542"/>
    </location>
</feature>
<comment type="similarity">
    <text evidence="2">Belongs to the membrane-bound acyltransferase family. Sterol o-acyltransferase subfamily.</text>
</comment>
<keyword evidence="4 9" id="KW-0812">Transmembrane</keyword>
<feature type="transmembrane region" description="Helical" evidence="9">
    <location>
        <begin position="263"/>
        <end position="285"/>
    </location>
</feature>
<dbReference type="GO" id="GO:0008203">
    <property type="term" value="P:cholesterol metabolic process"/>
    <property type="evidence" value="ECO:0007669"/>
    <property type="project" value="TreeGrafter"/>
</dbReference>
<feature type="transmembrane region" description="Helical" evidence="9">
    <location>
        <begin position="601"/>
        <end position="623"/>
    </location>
</feature>
<protein>
    <recommendedName>
        <fullName evidence="12">O-acyltransferase</fullName>
    </recommendedName>
</protein>
<organism evidence="10 11">
    <name type="scientific">Aquatica leii</name>
    <dbReference type="NCBI Taxonomy" id="1421715"/>
    <lineage>
        <taxon>Eukaryota</taxon>
        <taxon>Metazoa</taxon>
        <taxon>Ecdysozoa</taxon>
        <taxon>Arthropoda</taxon>
        <taxon>Hexapoda</taxon>
        <taxon>Insecta</taxon>
        <taxon>Pterygota</taxon>
        <taxon>Neoptera</taxon>
        <taxon>Endopterygota</taxon>
        <taxon>Coleoptera</taxon>
        <taxon>Polyphaga</taxon>
        <taxon>Elateriformia</taxon>
        <taxon>Elateroidea</taxon>
        <taxon>Lampyridae</taxon>
        <taxon>Luciolinae</taxon>
        <taxon>Aquatica</taxon>
    </lineage>
</organism>
<dbReference type="Pfam" id="PF03062">
    <property type="entry name" value="MBOAT"/>
    <property type="match status" value="1"/>
</dbReference>
<dbReference type="PANTHER" id="PTHR10408:SF8">
    <property type="entry name" value="O-ACYLTRANSFERASE"/>
    <property type="match status" value="1"/>
</dbReference>
<evidence type="ECO:0000313" key="11">
    <source>
        <dbReference type="Proteomes" id="UP001353858"/>
    </source>
</evidence>
<evidence type="ECO:0000313" key="10">
    <source>
        <dbReference type="EMBL" id="KAK4873820.1"/>
    </source>
</evidence>
<dbReference type="EMBL" id="JARPUR010000006">
    <property type="protein sequence ID" value="KAK4873820.1"/>
    <property type="molecule type" value="Genomic_DNA"/>
</dbReference>
<dbReference type="Proteomes" id="UP001353858">
    <property type="component" value="Unassembled WGS sequence"/>
</dbReference>
<evidence type="ECO:0000256" key="2">
    <source>
        <dbReference type="ARBA" id="ARBA00009010"/>
    </source>
</evidence>
<proteinExistence type="inferred from homology"/>
<dbReference type="GO" id="GO:0008374">
    <property type="term" value="F:O-acyltransferase activity"/>
    <property type="evidence" value="ECO:0007669"/>
    <property type="project" value="InterPro"/>
</dbReference>
<sequence>MGVKDKSNDNRYDKYEKLPKKIFMQRPSRLTELAEQNPHFQHFYYIFFCLVLLTIVSTAITNYKKENKFYLGSEIITPAFRKLDVAFLMWICLFVSSVLVYFGFMTWIIIRKLLQNFAILNKLWNAVCLLSYVFYLFFLFYYPCKYVIAYDLGVASSLAVLMEATRLSMKVHAFVRTNCSKYLQKSNKQLDPKFYHYLYFSFAPTLIYKDSYPRSTTPIRWNIIFRYFFEIILGILFFSIVYDNSFRQSLNNCGLKPHSWLDIITILVQNMYPTIILILTLFYFVNLTKTAIVPFTKRRKTDNIKLRCTEFDKHEKLPEIIFMQRPSPLTDLTEQNPHFQHFYYIVFCLMLLTIVSTAITNYKKENKFYLGSEIITPAFRNLDVAFLMWICLFVSSVFAYFGFMGWTIIRKLFQSTLSMKVHSFVRTNYSKYLKKSNKQPDPKFYHYLYFSFAPTLIYKDSYPRSNTPIRWNIIFKHFIEIIVGFLFSSIVFDNSFRRRLSNCGLKPHSWLDIITIQIQNMYPTIMIILTIFYFGFHCYLNATAELLRFADRLFYKDWWVSKPLLKNIRDWNFFVHSWLYIYVYKECYDNVFAKNRFLPKLAVFIFSAFFHDVVLGFSLRIYMPVHCGKSRFTFRELEAMSQDEFLKLLEEISSGDESDIGDLSDNENDKEEEDNILDFNINDLDIVFLDDNFERNGVSDQINSNDNEEWESKNKLSLSAIRENELKRHTIFTKFTKYCIKRKK</sequence>
<evidence type="ECO:0000256" key="7">
    <source>
        <dbReference type="ARBA" id="ARBA00023136"/>
    </source>
</evidence>
<keyword evidence="5" id="KW-0256">Endoplasmic reticulum</keyword>
<evidence type="ECO:0000256" key="5">
    <source>
        <dbReference type="ARBA" id="ARBA00022824"/>
    </source>
</evidence>
<feature type="transmembrane region" description="Helical" evidence="9">
    <location>
        <begin position="444"/>
        <end position="461"/>
    </location>
</feature>
<evidence type="ECO:0008006" key="12">
    <source>
        <dbReference type="Google" id="ProtNLM"/>
    </source>
</evidence>
<comment type="caution">
    <text evidence="10">The sequence shown here is derived from an EMBL/GenBank/DDBJ whole genome shotgun (WGS) entry which is preliminary data.</text>
</comment>
<evidence type="ECO:0000256" key="3">
    <source>
        <dbReference type="ARBA" id="ARBA00022679"/>
    </source>
</evidence>
<gene>
    <name evidence="10" type="ORF">RN001_013180</name>
</gene>
<feature type="transmembrane region" description="Helical" evidence="9">
    <location>
        <begin position="342"/>
        <end position="363"/>
    </location>
</feature>